<sequence>LRQLTDNCEQTFTDTSSASTIPGTSTSPPAIAPTSQLTFDALDASIGTTNEGSMPNNTIGSLIAPPQLPAVGGDLALQNEIFLHNTQMEAVRQKYALRPKGTSQAYGPIQRCFTGSKHDIGLTASLDANCFSRNGAMNASLSMIFEMSDMDL</sequence>
<dbReference type="OrthoDB" id="4100197at2759"/>
<feature type="non-terminal residue" evidence="2">
    <location>
        <position position="1"/>
    </location>
</feature>
<organism evidence="2 3">
    <name type="scientific">Lipomyces starkeyi NRRL Y-11557</name>
    <dbReference type="NCBI Taxonomy" id="675824"/>
    <lineage>
        <taxon>Eukaryota</taxon>
        <taxon>Fungi</taxon>
        <taxon>Dikarya</taxon>
        <taxon>Ascomycota</taxon>
        <taxon>Saccharomycotina</taxon>
        <taxon>Lipomycetes</taxon>
        <taxon>Lipomycetales</taxon>
        <taxon>Lipomycetaceae</taxon>
        <taxon>Lipomyces</taxon>
    </lineage>
</organism>
<dbReference type="EMBL" id="KV454294">
    <property type="protein sequence ID" value="ODQ72835.1"/>
    <property type="molecule type" value="Genomic_DNA"/>
</dbReference>
<evidence type="ECO:0000313" key="3">
    <source>
        <dbReference type="Proteomes" id="UP000094385"/>
    </source>
</evidence>
<protein>
    <submittedName>
        <fullName evidence="2">Uncharacterized protein</fullName>
    </submittedName>
</protein>
<gene>
    <name evidence="2" type="ORF">LIPSTDRAFT_71093</name>
</gene>
<accession>A0A1E3Q546</accession>
<feature type="region of interest" description="Disordered" evidence="1">
    <location>
        <begin position="1"/>
        <end position="31"/>
    </location>
</feature>
<dbReference type="AlphaFoldDB" id="A0A1E3Q546"/>
<proteinExistence type="predicted"/>
<keyword evidence="3" id="KW-1185">Reference proteome</keyword>
<evidence type="ECO:0000313" key="2">
    <source>
        <dbReference type="EMBL" id="ODQ72835.1"/>
    </source>
</evidence>
<dbReference type="Proteomes" id="UP000094385">
    <property type="component" value="Unassembled WGS sequence"/>
</dbReference>
<evidence type="ECO:0000256" key="1">
    <source>
        <dbReference type="SAM" id="MobiDB-lite"/>
    </source>
</evidence>
<reference evidence="2 3" key="1">
    <citation type="journal article" date="2016" name="Proc. Natl. Acad. Sci. U.S.A.">
        <title>Comparative genomics of biotechnologically important yeasts.</title>
        <authorList>
            <person name="Riley R."/>
            <person name="Haridas S."/>
            <person name="Wolfe K.H."/>
            <person name="Lopes M.R."/>
            <person name="Hittinger C.T."/>
            <person name="Goeker M."/>
            <person name="Salamov A.A."/>
            <person name="Wisecaver J.H."/>
            <person name="Long T.M."/>
            <person name="Calvey C.H."/>
            <person name="Aerts A.L."/>
            <person name="Barry K.W."/>
            <person name="Choi C."/>
            <person name="Clum A."/>
            <person name="Coughlan A.Y."/>
            <person name="Deshpande S."/>
            <person name="Douglass A.P."/>
            <person name="Hanson S.J."/>
            <person name="Klenk H.-P."/>
            <person name="LaButti K.M."/>
            <person name="Lapidus A."/>
            <person name="Lindquist E.A."/>
            <person name="Lipzen A.M."/>
            <person name="Meier-Kolthoff J.P."/>
            <person name="Ohm R.A."/>
            <person name="Otillar R.P."/>
            <person name="Pangilinan J.L."/>
            <person name="Peng Y."/>
            <person name="Rokas A."/>
            <person name="Rosa C.A."/>
            <person name="Scheuner C."/>
            <person name="Sibirny A.A."/>
            <person name="Slot J.C."/>
            <person name="Stielow J.B."/>
            <person name="Sun H."/>
            <person name="Kurtzman C.P."/>
            <person name="Blackwell M."/>
            <person name="Grigoriev I.V."/>
            <person name="Jeffries T.W."/>
        </authorList>
    </citation>
    <scope>NUCLEOTIDE SEQUENCE [LARGE SCALE GENOMIC DNA]</scope>
    <source>
        <strain evidence="2 3">NRRL Y-11557</strain>
    </source>
</reference>
<name>A0A1E3Q546_LIPST</name>